<dbReference type="Pfam" id="PF02371">
    <property type="entry name" value="Transposase_20"/>
    <property type="match status" value="1"/>
</dbReference>
<comment type="caution">
    <text evidence="3">The sequence shown here is derived from an EMBL/GenBank/DDBJ whole genome shotgun (WGS) entry which is preliminary data.</text>
</comment>
<dbReference type="InterPro" id="IPR002525">
    <property type="entry name" value="Transp_IS110-like_N"/>
</dbReference>
<gene>
    <name evidence="3" type="ORF">CLV89_1371</name>
</gene>
<proteinExistence type="predicted"/>
<evidence type="ECO:0000313" key="4">
    <source>
        <dbReference type="Proteomes" id="UP000237718"/>
    </source>
</evidence>
<evidence type="ECO:0000313" key="3">
    <source>
        <dbReference type="EMBL" id="PRZ42116.1"/>
    </source>
</evidence>
<dbReference type="RefSeq" id="WP_106165661.1">
    <property type="nucleotide sequence ID" value="NZ_PVUF01000037.1"/>
</dbReference>
<dbReference type="PANTHER" id="PTHR33055">
    <property type="entry name" value="TRANSPOSASE FOR INSERTION SEQUENCE ELEMENT IS1111A"/>
    <property type="match status" value="1"/>
</dbReference>
<dbReference type="OrthoDB" id="8261795at2"/>
<dbReference type="Pfam" id="PF01548">
    <property type="entry name" value="DEDD_Tnp_IS110"/>
    <property type="match status" value="1"/>
</dbReference>
<sequence length="346" mass="38179">MSHYVGLDVSLKEVSICVVDAGGEVLNRASVPTEPDTIAEYVAQNAPSAERVVHESGILATWLTRELERRGVPITCIDARMAHKALSARLNKSDKADAEGLAQLARTGWFTKVHIRSEASDRVRTLVAARERLIRMRKNLEAHIRGVLKTFGIRMGPVLRAHHRQGFRDQLAEAGACDPMLGLLAQTMIPIHKTLCASAEALGDELMHVAKQNTLARRLMTVPGVGPLVALNFIATIDDANRFRRSTDVGAFLGLTPRRYQSGEIYRSGRISKCGDAEMRRLLVSAATSLMTQVSRYSPLKSWAIRLSARKGFKKAAVATARKIAVILHAIWRDGTEFNWTKEPLT</sequence>
<organism evidence="3 4">
    <name type="scientific">Tritonibacter scottomollicae</name>
    <name type="common">Epibacterium scottomollicae</name>
    <dbReference type="NCBI Taxonomy" id="483013"/>
    <lineage>
        <taxon>Bacteria</taxon>
        <taxon>Pseudomonadati</taxon>
        <taxon>Pseudomonadota</taxon>
        <taxon>Alphaproteobacteria</taxon>
        <taxon>Rhodobacterales</taxon>
        <taxon>Paracoccaceae</taxon>
        <taxon>Tritonibacter</taxon>
    </lineage>
</organism>
<dbReference type="EMBL" id="PVUF01000037">
    <property type="protein sequence ID" value="PRZ42116.1"/>
    <property type="molecule type" value="Genomic_DNA"/>
</dbReference>
<dbReference type="PANTHER" id="PTHR33055:SF3">
    <property type="entry name" value="PUTATIVE TRANSPOSASE FOR IS117-RELATED"/>
    <property type="match status" value="1"/>
</dbReference>
<dbReference type="NCBIfam" id="NF033542">
    <property type="entry name" value="transpos_IS110"/>
    <property type="match status" value="1"/>
</dbReference>
<accession>A0A2T1A0I7</accession>
<feature type="domain" description="Transposase IS116/IS110/IS902 C-terminal" evidence="2">
    <location>
        <begin position="216"/>
        <end position="293"/>
    </location>
</feature>
<evidence type="ECO:0000259" key="2">
    <source>
        <dbReference type="Pfam" id="PF02371"/>
    </source>
</evidence>
<dbReference type="GO" id="GO:0006313">
    <property type="term" value="P:DNA transposition"/>
    <property type="evidence" value="ECO:0007669"/>
    <property type="project" value="InterPro"/>
</dbReference>
<dbReference type="Proteomes" id="UP000237718">
    <property type="component" value="Unassembled WGS sequence"/>
</dbReference>
<dbReference type="GO" id="GO:0004803">
    <property type="term" value="F:transposase activity"/>
    <property type="evidence" value="ECO:0007669"/>
    <property type="project" value="InterPro"/>
</dbReference>
<name>A0A2T1A0I7_TRISK</name>
<dbReference type="AlphaFoldDB" id="A0A2T1A0I7"/>
<dbReference type="InterPro" id="IPR047650">
    <property type="entry name" value="Transpos_IS110"/>
</dbReference>
<dbReference type="InterPro" id="IPR003346">
    <property type="entry name" value="Transposase_20"/>
</dbReference>
<dbReference type="GO" id="GO:0003677">
    <property type="term" value="F:DNA binding"/>
    <property type="evidence" value="ECO:0007669"/>
    <property type="project" value="InterPro"/>
</dbReference>
<feature type="domain" description="Transposase IS110-like N-terminal" evidence="1">
    <location>
        <begin position="5"/>
        <end position="150"/>
    </location>
</feature>
<reference evidence="3 4" key="1">
    <citation type="submission" date="2018-03" db="EMBL/GenBank/DDBJ databases">
        <title>Genomic Encyclopedia of Archaeal and Bacterial Type Strains, Phase II (KMG-II): from individual species to whole genera.</title>
        <authorList>
            <person name="Goeker M."/>
        </authorList>
    </citation>
    <scope>NUCLEOTIDE SEQUENCE [LARGE SCALE GENOMIC DNA]</scope>
    <source>
        <strain evidence="3 4">DSM 25328</strain>
    </source>
</reference>
<evidence type="ECO:0000259" key="1">
    <source>
        <dbReference type="Pfam" id="PF01548"/>
    </source>
</evidence>
<protein>
    <submittedName>
        <fullName evidence="3">Transposase</fullName>
    </submittedName>
</protein>